<evidence type="ECO:0000256" key="5">
    <source>
        <dbReference type="ARBA" id="ARBA00022692"/>
    </source>
</evidence>
<organism evidence="13 14">
    <name type="scientific">Vibrio albus</name>
    <dbReference type="NCBI Taxonomy" id="2200953"/>
    <lineage>
        <taxon>Bacteria</taxon>
        <taxon>Pseudomonadati</taxon>
        <taxon>Pseudomonadota</taxon>
        <taxon>Gammaproteobacteria</taxon>
        <taxon>Vibrionales</taxon>
        <taxon>Vibrionaceae</taxon>
        <taxon>Vibrio</taxon>
    </lineage>
</organism>
<dbReference type="Gene3D" id="2.40.160.20">
    <property type="match status" value="1"/>
</dbReference>
<keyword evidence="8 10" id="KW-0472">Membrane</keyword>
<feature type="chain" id="PRO_5015582838" description="OmpA-like domain-containing protein" evidence="11">
    <location>
        <begin position="23"/>
        <end position="340"/>
    </location>
</feature>
<dbReference type="Proteomes" id="UP000245362">
    <property type="component" value="Unassembled WGS sequence"/>
</dbReference>
<dbReference type="EMBL" id="QFWT01000011">
    <property type="protein sequence ID" value="PWI32143.1"/>
    <property type="molecule type" value="Genomic_DNA"/>
</dbReference>
<name>A0A2U3B5R7_9VIBR</name>
<comment type="similarity">
    <text evidence="2">Belongs to the outer membrane OOP (TC 1.B.6) superfamily. OmpA family.</text>
</comment>
<keyword evidence="9" id="KW-0998">Cell outer membrane</keyword>
<protein>
    <recommendedName>
        <fullName evidence="12">OmpA-like domain-containing protein</fullName>
    </recommendedName>
</protein>
<dbReference type="AlphaFoldDB" id="A0A2U3B5R7"/>
<evidence type="ECO:0000256" key="10">
    <source>
        <dbReference type="PROSITE-ProRule" id="PRU00473"/>
    </source>
</evidence>
<keyword evidence="6" id="KW-0406">Ion transport</keyword>
<dbReference type="RefSeq" id="WP_109320972.1">
    <property type="nucleotide sequence ID" value="NZ_QFWT01000011.1"/>
</dbReference>
<comment type="subcellular location">
    <subcellularLocation>
        <location evidence="1">Cell outer membrane</location>
        <topology evidence="1">Multi-pass membrane protein</topology>
    </subcellularLocation>
</comment>
<dbReference type="PANTHER" id="PTHR30329:SF21">
    <property type="entry name" value="LIPOPROTEIN YIAD-RELATED"/>
    <property type="match status" value="1"/>
</dbReference>
<feature type="domain" description="OmpA-like" evidence="12">
    <location>
        <begin position="220"/>
        <end position="337"/>
    </location>
</feature>
<dbReference type="SUPFAM" id="SSF56925">
    <property type="entry name" value="OMPA-like"/>
    <property type="match status" value="1"/>
</dbReference>
<keyword evidence="14" id="KW-1185">Reference proteome</keyword>
<sequence>MKKLAVAISAILGVSVAPLANAEFYLGGKLGQTWLDDSCAVSSPCDDDSMGGGIFAGYDLQENVAIEAGYDRLGDFQSNFTDGLTSVEVDDHLDIFTLAPKFHMPLTENLGAYLKLGLAWIDYGSYDDDFSPLAAIGGEYALSDSWVARLEYQHVNDMNEGIIDDMDANSVFFGLAYKFGSAVAQPMPEPEPVVMVEEEPEPTPVIQPEPEPEPEPAPVLETKIFKEFGVELFDTNSADLADGSEQYFDWLVGVMKKYPQAEAEIVGHTDSRGSEAYNQTLSEKRAQAVADYLIQNGIEASRLTVSGAGESLPKVSNDTAEGRMQNRRVEVTIDEFEYQE</sequence>
<dbReference type="Pfam" id="PF00691">
    <property type="entry name" value="OmpA"/>
    <property type="match status" value="1"/>
</dbReference>
<dbReference type="SUPFAM" id="SSF103088">
    <property type="entry name" value="OmpA-like"/>
    <property type="match status" value="1"/>
</dbReference>
<proteinExistence type="inferred from homology"/>
<dbReference type="GO" id="GO:0006811">
    <property type="term" value="P:monoatomic ion transport"/>
    <property type="evidence" value="ECO:0007669"/>
    <property type="project" value="UniProtKB-KW"/>
</dbReference>
<keyword evidence="5" id="KW-0812">Transmembrane</keyword>
<evidence type="ECO:0000256" key="3">
    <source>
        <dbReference type="ARBA" id="ARBA00022448"/>
    </source>
</evidence>
<evidence type="ECO:0000256" key="1">
    <source>
        <dbReference type="ARBA" id="ARBA00004571"/>
    </source>
</evidence>
<dbReference type="PRINTS" id="PR01021">
    <property type="entry name" value="OMPADOMAIN"/>
</dbReference>
<dbReference type="GO" id="GO:0009279">
    <property type="term" value="C:cell outer membrane"/>
    <property type="evidence" value="ECO:0007669"/>
    <property type="project" value="UniProtKB-SubCell"/>
</dbReference>
<feature type="signal peptide" evidence="11">
    <location>
        <begin position="1"/>
        <end position="22"/>
    </location>
</feature>
<evidence type="ECO:0000256" key="7">
    <source>
        <dbReference type="ARBA" id="ARBA00023114"/>
    </source>
</evidence>
<keyword evidence="3" id="KW-0813">Transport</keyword>
<keyword evidence="11" id="KW-0732">Signal</keyword>
<dbReference type="InterPro" id="IPR036737">
    <property type="entry name" value="OmpA-like_sf"/>
</dbReference>
<evidence type="ECO:0000256" key="9">
    <source>
        <dbReference type="ARBA" id="ARBA00023237"/>
    </source>
</evidence>
<evidence type="ECO:0000256" key="8">
    <source>
        <dbReference type="ARBA" id="ARBA00023136"/>
    </source>
</evidence>
<dbReference type="GO" id="GO:0046930">
    <property type="term" value="C:pore complex"/>
    <property type="evidence" value="ECO:0007669"/>
    <property type="project" value="UniProtKB-KW"/>
</dbReference>
<dbReference type="Pfam" id="PF01389">
    <property type="entry name" value="OmpA_membrane"/>
    <property type="match status" value="1"/>
</dbReference>
<dbReference type="InterPro" id="IPR006664">
    <property type="entry name" value="OMP_bac"/>
</dbReference>
<comment type="caution">
    <text evidence="13">The sequence shown here is derived from an EMBL/GenBank/DDBJ whole genome shotgun (WGS) entry which is preliminary data.</text>
</comment>
<evidence type="ECO:0000313" key="14">
    <source>
        <dbReference type="Proteomes" id="UP000245362"/>
    </source>
</evidence>
<dbReference type="PANTHER" id="PTHR30329">
    <property type="entry name" value="STATOR ELEMENT OF FLAGELLAR MOTOR COMPLEX"/>
    <property type="match status" value="1"/>
</dbReference>
<evidence type="ECO:0000256" key="11">
    <source>
        <dbReference type="SAM" id="SignalP"/>
    </source>
</evidence>
<keyword evidence="7" id="KW-0626">Porin</keyword>
<accession>A0A2U3B5R7</accession>
<evidence type="ECO:0000256" key="4">
    <source>
        <dbReference type="ARBA" id="ARBA00022452"/>
    </source>
</evidence>
<keyword evidence="4" id="KW-1134">Transmembrane beta strand</keyword>
<dbReference type="GO" id="GO:0015288">
    <property type="term" value="F:porin activity"/>
    <property type="evidence" value="ECO:0007669"/>
    <property type="project" value="UniProtKB-KW"/>
</dbReference>
<reference evidence="13 14" key="1">
    <citation type="submission" date="2018-05" db="EMBL/GenBank/DDBJ databases">
        <title>Vibrio limimaris sp. nov., isolated from marine sediment.</title>
        <authorList>
            <person name="Li C.-M."/>
        </authorList>
    </citation>
    <scope>NUCLEOTIDE SEQUENCE [LARGE SCALE GENOMIC DNA]</scope>
    <source>
        <strain evidence="13 14">E4404</strain>
    </source>
</reference>
<dbReference type="InterPro" id="IPR011250">
    <property type="entry name" value="OMP/PagP_B-barrel"/>
</dbReference>
<dbReference type="OrthoDB" id="9782229at2"/>
<evidence type="ECO:0000256" key="2">
    <source>
        <dbReference type="ARBA" id="ARBA00005710"/>
    </source>
</evidence>
<dbReference type="PROSITE" id="PS01068">
    <property type="entry name" value="OMPA_1"/>
    <property type="match status" value="1"/>
</dbReference>
<dbReference type="InterPro" id="IPR006665">
    <property type="entry name" value="OmpA-like"/>
</dbReference>
<dbReference type="InterPro" id="IPR006690">
    <property type="entry name" value="OMPA-like_CS"/>
</dbReference>
<dbReference type="InterPro" id="IPR050330">
    <property type="entry name" value="Bact_OuterMem_StrucFunc"/>
</dbReference>
<dbReference type="CDD" id="cd07185">
    <property type="entry name" value="OmpA_C-like"/>
    <property type="match status" value="1"/>
</dbReference>
<dbReference type="InterPro" id="IPR000498">
    <property type="entry name" value="OmpA-like_TM_dom"/>
</dbReference>
<evidence type="ECO:0000256" key="6">
    <source>
        <dbReference type="ARBA" id="ARBA00023065"/>
    </source>
</evidence>
<gene>
    <name evidence="13" type="ORF">DI392_17430</name>
</gene>
<evidence type="ECO:0000313" key="13">
    <source>
        <dbReference type="EMBL" id="PWI32143.1"/>
    </source>
</evidence>
<evidence type="ECO:0000259" key="12">
    <source>
        <dbReference type="PROSITE" id="PS51123"/>
    </source>
</evidence>
<dbReference type="PROSITE" id="PS51123">
    <property type="entry name" value="OMPA_2"/>
    <property type="match status" value="1"/>
</dbReference>
<dbReference type="Gene3D" id="3.30.1330.60">
    <property type="entry name" value="OmpA-like domain"/>
    <property type="match status" value="1"/>
</dbReference>